<organism evidence="1">
    <name type="scientific">uncultured bacterium</name>
    <name type="common">gcode 4</name>
    <dbReference type="NCBI Taxonomy" id="1234023"/>
    <lineage>
        <taxon>Bacteria</taxon>
        <taxon>environmental samples</taxon>
    </lineage>
</organism>
<protein>
    <submittedName>
        <fullName evidence="1">Uncharacterized protein</fullName>
    </submittedName>
</protein>
<dbReference type="EMBL" id="AMFJ01000369">
    <property type="protein sequence ID" value="EKE28124.1"/>
    <property type="molecule type" value="Genomic_DNA"/>
</dbReference>
<sequence>MPDRHILKITEKEWRKKMNSYDYKRYSIRVICLNGKNMNIEERLLINKSHNKDVWILFLIQRNIFCNF</sequence>
<evidence type="ECO:0000313" key="1">
    <source>
        <dbReference type="EMBL" id="EKE28124.1"/>
    </source>
</evidence>
<gene>
    <name evidence="1" type="ORF">ACD_3C00095G0002</name>
</gene>
<proteinExistence type="predicted"/>
<dbReference type="AlphaFoldDB" id="K2GD28"/>
<name>K2GD28_9BACT</name>
<reference evidence="1" key="1">
    <citation type="journal article" date="2012" name="Science">
        <title>Fermentation, hydrogen, and sulfur metabolism in multiple uncultivated bacterial phyla.</title>
        <authorList>
            <person name="Wrighton K.C."/>
            <person name="Thomas B.C."/>
            <person name="Sharon I."/>
            <person name="Miller C.S."/>
            <person name="Castelle C.J."/>
            <person name="VerBerkmoes N.C."/>
            <person name="Wilkins M.J."/>
            <person name="Hettich R.L."/>
            <person name="Lipton M.S."/>
            <person name="Williams K.H."/>
            <person name="Long P.E."/>
            <person name="Banfield J.F."/>
        </authorList>
    </citation>
    <scope>NUCLEOTIDE SEQUENCE [LARGE SCALE GENOMIC DNA]</scope>
</reference>
<comment type="caution">
    <text evidence="1">The sequence shown here is derived from an EMBL/GenBank/DDBJ whole genome shotgun (WGS) entry which is preliminary data.</text>
</comment>
<accession>K2GD28</accession>